<dbReference type="InterPro" id="IPR009050">
    <property type="entry name" value="Globin-like_sf"/>
</dbReference>
<proteinExistence type="predicted"/>
<sequence length="247" mass="25867">MLSVRMAAGWSARRPIRSSSAPPERRRGEAIVDSSLYDDVGGVDGLRLLPAAFYQRVLADELLAPVFADFTPAHLDHVAVWLAEVLGGPGDFTARLGGHQALLRFPGPRRRRPGRSGPHATLGIPGPGPLTVGTVERAASAPVRGDVTPGSPGRWHVAAGPDSERQCWGMRCQLNGPNALALAGAFTLGFTVSLSHSSGNVLPCTTIRWKFATSYPGCAEDSFAQATSPAADSVTHGAVGESGLSDR</sequence>
<organism evidence="7 8">
    <name type="scientific">Frankia canadensis</name>
    <dbReference type="NCBI Taxonomy" id="1836972"/>
    <lineage>
        <taxon>Bacteria</taxon>
        <taxon>Bacillati</taxon>
        <taxon>Actinomycetota</taxon>
        <taxon>Actinomycetes</taxon>
        <taxon>Frankiales</taxon>
        <taxon>Frankiaceae</taxon>
        <taxon>Frankia</taxon>
    </lineage>
</organism>
<dbReference type="Pfam" id="PF01152">
    <property type="entry name" value="Bac_globin"/>
    <property type="match status" value="1"/>
</dbReference>
<feature type="binding site" description="distal binding residue" evidence="5">
    <location>
        <position position="77"/>
    </location>
    <ligand>
        <name>heme</name>
        <dbReference type="ChEBI" id="CHEBI:30413"/>
    </ligand>
    <ligandPart>
        <name>Fe</name>
        <dbReference type="ChEBI" id="CHEBI:18248"/>
    </ligandPart>
</feature>
<dbReference type="GO" id="GO:0020037">
    <property type="term" value="F:heme binding"/>
    <property type="evidence" value="ECO:0007669"/>
    <property type="project" value="InterPro"/>
</dbReference>
<evidence type="ECO:0000256" key="1">
    <source>
        <dbReference type="ARBA" id="ARBA00022448"/>
    </source>
</evidence>
<keyword evidence="4 5" id="KW-0408">Iron</keyword>
<dbReference type="Proteomes" id="UP000234331">
    <property type="component" value="Unassembled WGS sequence"/>
</dbReference>
<evidence type="ECO:0000313" key="7">
    <source>
        <dbReference type="EMBL" id="SNQ51855.1"/>
    </source>
</evidence>
<keyword evidence="8" id="KW-1185">Reference proteome</keyword>
<dbReference type="InterPro" id="IPR012292">
    <property type="entry name" value="Globin/Proto"/>
</dbReference>
<accession>A0A2I2L1S5</accession>
<feature type="region of interest" description="Disordered" evidence="6">
    <location>
        <begin position="106"/>
        <end position="127"/>
    </location>
</feature>
<keyword evidence="2 5" id="KW-0349">Heme</keyword>
<dbReference type="EMBL" id="FZMO01000551">
    <property type="protein sequence ID" value="SNQ51855.1"/>
    <property type="molecule type" value="Genomic_DNA"/>
</dbReference>
<evidence type="ECO:0000256" key="6">
    <source>
        <dbReference type="SAM" id="MobiDB-lite"/>
    </source>
</evidence>
<dbReference type="Gene3D" id="1.10.490.10">
    <property type="entry name" value="Globins"/>
    <property type="match status" value="1"/>
</dbReference>
<dbReference type="GO" id="GO:0046872">
    <property type="term" value="F:metal ion binding"/>
    <property type="evidence" value="ECO:0007669"/>
    <property type="project" value="UniProtKB-KW"/>
</dbReference>
<evidence type="ECO:0000256" key="2">
    <source>
        <dbReference type="ARBA" id="ARBA00022617"/>
    </source>
</evidence>
<gene>
    <name evidence="7" type="ORF">FRACA_830018</name>
</gene>
<dbReference type="GO" id="GO:0019825">
    <property type="term" value="F:oxygen binding"/>
    <property type="evidence" value="ECO:0007669"/>
    <property type="project" value="InterPro"/>
</dbReference>
<name>A0A2I2L1S5_9ACTN</name>
<keyword evidence="1" id="KW-0813">Transport</keyword>
<evidence type="ECO:0000313" key="8">
    <source>
        <dbReference type="Proteomes" id="UP000234331"/>
    </source>
</evidence>
<dbReference type="SUPFAM" id="SSF46458">
    <property type="entry name" value="Globin-like"/>
    <property type="match status" value="1"/>
</dbReference>
<evidence type="ECO:0000256" key="4">
    <source>
        <dbReference type="ARBA" id="ARBA00023004"/>
    </source>
</evidence>
<dbReference type="AlphaFoldDB" id="A0A2I2L1S5"/>
<dbReference type="InterPro" id="IPR001486">
    <property type="entry name" value="Hemoglobin_trunc"/>
</dbReference>
<evidence type="ECO:0000256" key="3">
    <source>
        <dbReference type="ARBA" id="ARBA00022723"/>
    </source>
</evidence>
<protein>
    <submittedName>
        <fullName evidence="7">Uncharacterized protein</fullName>
    </submittedName>
</protein>
<reference evidence="7 8" key="1">
    <citation type="submission" date="2017-06" db="EMBL/GenBank/DDBJ databases">
        <authorList>
            <person name="Kim H.J."/>
            <person name="Triplett B.A."/>
        </authorList>
    </citation>
    <scope>NUCLEOTIDE SEQUENCE [LARGE SCALE GENOMIC DNA]</scope>
    <source>
        <strain evidence="7">FRACA_ARgP5</strain>
    </source>
</reference>
<keyword evidence="3 5" id="KW-0479">Metal-binding</keyword>
<evidence type="ECO:0000256" key="5">
    <source>
        <dbReference type="PIRSR" id="PIRSR601486-1"/>
    </source>
</evidence>